<feature type="domain" description="UmuC" evidence="13">
    <location>
        <begin position="71"/>
        <end position="261"/>
    </location>
</feature>
<dbReference type="InterPro" id="IPR036775">
    <property type="entry name" value="DNA_pol_Y-fam_lit_finger_sf"/>
</dbReference>
<evidence type="ECO:0000256" key="9">
    <source>
        <dbReference type="ARBA" id="ARBA00022932"/>
    </source>
</evidence>
<dbReference type="GO" id="GO:0046872">
    <property type="term" value="F:metal ion binding"/>
    <property type="evidence" value="ECO:0007669"/>
    <property type="project" value="UniProtKB-KW"/>
</dbReference>
<dbReference type="EMBL" id="VIIS01000148">
    <property type="protein sequence ID" value="KAF0312650.1"/>
    <property type="molecule type" value="Genomic_DNA"/>
</dbReference>
<dbReference type="GO" id="GO:0006281">
    <property type="term" value="P:DNA repair"/>
    <property type="evidence" value="ECO:0007669"/>
    <property type="project" value="UniProtKB-KW"/>
</dbReference>
<comment type="caution">
    <text evidence="14">The sequence shown here is derived from an EMBL/GenBank/DDBJ whole genome shotgun (WGS) entry which is preliminary data.</text>
</comment>
<dbReference type="Proteomes" id="UP000440578">
    <property type="component" value="Unassembled WGS sequence"/>
</dbReference>
<dbReference type="NCBIfam" id="NF002677">
    <property type="entry name" value="PRK02406.1"/>
    <property type="match status" value="1"/>
</dbReference>
<evidence type="ECO:0000256" key="11">
    <source>
        <dbReference type="ARBA" id="ARBA00049244"/>
    </source>
</evidence>
<protein>
    <recommendedName>
        <fullName evidence="2">DNA polymerase kappa</fullName>
        <ecNumber evidence="1">2.7.7.7</ecNumber>
    </recommendedName>
</protein>
<keyword evidence="4" id="KW-0548">Nucleotidyltransferase</keyword>
<dbReference type="Gene3D" id="3.30.70.270">
    <property type="match status" value="1"/>
</dbReference>
<evidence type="ECO:0000256" key="4">
    <source>
        <dbReference type="ARBA" id="ARBA00022695"/>
    </source>
</evidence>
<evidence type="ECO:0000256" key="3">
    <source>
        <dbReference type="ARBA" id="ARBA00022679"/>
    </source>
</evidence>
<feature type="region of interest" description="Disordered" evidence="12">
    <location>
        <begin position="467"/>
        <end position="512"/>
    </location>
</feature>
<dbReference type="EC" id="2.7.7.7" evidence="1"/>
<evidence type="ECO:0000256" key="1">
    <source>
        <dbReference type="ARBA" id="ARBA00012417"/>
    </source>
</evidence>
<dbReference type="InterPro" id="IPR043128">
    <property type="entry name" value="Rev_trsase/Diguanyl_cyclase"/>
</dbReference>
<sequence>MIQIFQIIEEASRGSKFYNHKKQRQEKIDERIRRMLELKDSFTPEQITRAEAQMDALTAQLEQSRDLSRFIVHVDMDAFYAAVEMRDRPELRDVPMAVGSNSMLSTSNYAARKFGVRAAMPGFIGRKLCPQLVIVPCDFEKYRAASQLVQQVMARYDPDFSMVSLDEGYLDITDRVATEMDGDTGDQTEDEVAQRLVGEMRAEICRLTRLTASAGIAANGMLAKICSDQNKPDGQFFLPRERPAVLDFLRELPVRKVSGIGNVLSQQLAALEVTRCGELLERRGLVRLLFSECTQLSLMRAGLGADPPGVGRDEDSHQKSVSTETTFAATADSAQLSELLGELCQQLSEDLRRKGLRGRTVTLKLKTSSFVVRSRATTLAEPTSTAAALLAATRPALARELSAGEPLRLLGVRASALVAAEGAAGPRQATLTEMTGRAAAPRHECPVCGRTAGSLAELSAHVERCLDGEAGGGGEQNGGPVGGQKRPPAPHSGLPRTKHKRIDSFFTAVKRS</sequence>
<dbReference type="Pfam" id="PF00817">
    <property type="entry name" value="IMS"/>
    <property type="match status" value="1"/>
</dbReference>
<keyword evidence="10" id="KW-0234">DNA repair</keyword>
<dbReference type="InterPro" id="IPR022880">
    <property type="entry name" value="DNApol_IV"/>
</dbReference>
<dbReference type="SUPFAM" id="SSF100879">
    <property type="entry name" value="Lesion bypass DNA polymerase (Y-family), little finger domain"/>
    <property type="match status" value="1"/>
</dbReference>
<comment type="catalytic activity">
    <reaction evidence="11">
        <text>DNA(n) + a 2'-deoxyribonucleoside 5'-triphosphate = DNA(n+1) + diphosphate</text>
        <dbReference type="Rhea" id="RHEA:22508"/>
        <dbReference type="Rhea" id="RHEA-COMP:17339"/>
        <dbReference type="Rhea" id="RHEA-COMP:17340"/>
        <dbReference type="ChEBI" id="CHEBI:33019"/>
        <dbReference type="ChEBI" id="CHEBI:61560"/>
        <dbReference type="ChEBI" id="CHEBI:173112"/>
        <dbReference type="EC" id="2.7.7.7"/>
    </reaction>
</comment>
<dbReference type="GO" id="GO:0042276">
    <property type="term" value="P:error-prone translesion synthesis"/>
    <property type="evidence" value="ECO:0007669"/>
    <property type="project" value="TreeGrafter"/>
</dbReference>
<dbReference type="GO" id="GO:0006260">
    <property type="term" value="P:DNA replication"/>
    <property type="evidence" value="ECO:0007669"/>
    <property type="project" value="UniProtKB-KW"/>
</dbReference>
<dbReference type="Gene3D" id="3.40.1170.60">
    <property type="match status" value="1"/>
</dbReference>
<keyword evidence="8" id="KW-0460">Magnesium</keyword>
<reference evidence="14 15" key="1">
    <citation type="submission" date="2019-07" db="EMBL/GenBank/DDBJ databases">
        <title>Draft genome assembly of a fouling barnacle, Amphibalanus amphitrite (Darwin, 1854): The first reference genome for Thecostraca.</title>
        <authorList>
            <person name="Kim W."/>
        </authorList>
    </citation>
    <scope>NUCLEOTIDE SEQUENCE [LARGE SCALE GENOMIC DNA]</scope>
    <source>
        <strain evidence="14">SNU_AA5</strain>
        <tissue evidence="14">Soma without cirri and trophi</tissue>
    </source>
</reference>
<dbReference type="HAMAP" id="MF_01113">
    <property type="entry name" value="DNApol_IV"/>
    <property type="match status" value="1"/>
</dbReference>
<dbReference type="OrthoDB" id="6350720at2759"/>
<evidence type="ECO:0000256" key="6">
    <source>
        <dbReference type="ARBA" id="ARBA00022723"/>
    </source>
</evidence>
<accession>A0A6A4X8X6</accession>
<keyword evidence="9" id="KW-0239">DNA-directed DNA polymerase</keyword>
<dbReference type="FunFam" id="3.30.1490.100:FF:000004">
    <property type="entry name" value="DNA polymerase IV"/>
    <property type="match status" value="1"/>
</dbReference>
<dbReference type="PROSITE" id="PS50173">
    <property type="entry name" value="UMUC"/>
    <property type="match status" value="1"/>
</dbReference>
<dbReference type="InterPro" id="IPR043502">
    <property type="entry name" value="DNA/RNA_pol_sf"/>
</dbReference>
<gene>
    <name evidence="14" type="primary">POLK</name>
    <name evidence="14" type="ORF">FJT64_001769</name>
</gene>
<evidence type="ECO:0000256" key="8">
    <source>
        <dbReference type="ARBA" id="ARBA00022842"/>
    </source>
</evidence>
<dbReference type="PANTHER" id="PTHR11076:SF33">
    <property type="entry name" value="DNA POLYMERASE KAPPA"/>
    <property type="match status" value="1"/>
</dbReference>
<keyword evidence="3" id="KW-0808">Transferase</keyword>
<dbReference type="FunFam" id="3.40.1170.60:FF:000002">
    <property type="entry name" value="Polymerase (DNA directed) kappa"/>
    <property type="match status" value="1"/>
</dbReference>
<dbReference type="InterPro" id="IPR017961">
    <property type="entry name" value="DNA_pol_Y-fam_little_finger"/>
</dbReference>
<dbReference type="PANTHER" id="PTHR11076">
    <property type="entry name" value="DNA REPAIR POLYMERASE UMUC / TRANSFERASE FAMILY MEMBER"/>
    <property type="match status" value="1"/>
</dbReference>
<dbReference type="Gene3D" id="1.10.150.810">
    <property type="match status" value="2"/>
</dbReference>
<evidence type="ECO:0000313" key="14">
    <source>
        <dbReference type="EMBL" id="KAF0312650.1"/>
    </source>
</evidence>
<keyword evidence="6" id="KW-0479">Metal-binding</keyword>
<evidence type="ECO:0000256" key="12">
    <source>
        <dbReference type="SAM" id="MobiDB-lite"/>
    </source>
</evidence>
<keyword evidence="7" id="KW-0227">DNA damage</keyword>
<feature type="compositionally biased region" description="Gly residues" evidence="12">
    <location>
        <begin position="469"/>
        <end position="482"/>
    </location>
</feature>
<dbReference type="GO" id="GO:0003887">
    <property type="term" value="F:DNA-directed DNA polymerase activity"/>
    <property type="evidence" value="ECO:0007669"/>
    <property type="project" value="UniProtKB-KW"/>
</dbReference>
<name>A0A6A4X8X6_AMPAM</name>
<organism evidence="14 15">
    <name type="scientific">Amphibalanus amphitrite</name>
    <name type="common">Striped barnacle</name>
    <name type="synonym">Balanus amphitrite</name>
    <dbReference type="NCBI Taxonomy" id="1232801"/>
    <lineage>
        <taxon>Eukaryota</taxon>
        <taxon>Metazoa</taxon>
        <taxon>Ecdysozoa</taxon>
        <taxon>Arthropoda</taxon>
        <taxon>Crustacea</taxon>
        <taxon>Multicrustacea</taxon>
        <taxon>Cirripedia</taxon>
        <taxon>Thoracica</taxon>
        <taxon>Thoracicalcarea</taxon>
        <taxon>Balanomorpha</taxon>
        <taxon>Balanoidea</taxon>
        <taxon>Balanidae</taxon>
        <taxon>Amphibalaninae</taxon>
        <taxon>Amphibalanus</taxon>
    </lineage>
</organism>
<evidence type="ECO:0000256" key="7">
    <source>
        <dbReference type="ARBA" id="ARBA00022763"/>
    </source>
</evidence>
<evidence type="ECO:0000313" key="15">
    <source>
        <dbReference type="Proteomes" id="UP000440578"/>
    </source>
</evidence>
<dbReference type="GO" id="GO:0005634">
    <property type="term" value="C:nucleus"/>
    <property type="evidence" value="ECO:0007669"/>
    <property type="project" value="TreeGrafter"/>
</dbReference>
<evidence type="ECO:0000256" key="10">
    <source>
        <dbReference type="ARBA" id="ARBA00023204"/>
    </source>
</evidence>
<proteinExistence type="inferred from homology"/>
<evidence type="ECO:0000256" key="2">
    <source>
        <dbReference type="ARBA" id="ARBA00016178"/>
    </source>
</evidence>
<evidence type="ECO:0000259" key="13">
    <source>
        <dbReference type="PROSITE" id="PS50173"/>
    </source>
</evidence>
<dbReference type="InterPro" id="IPR050116">
    <property type="entry name" value="DNA_polymerase-Y"/>
</dbReference>
<keyword evidence="5" id="KW-0235">DNA replication</keyword>
<dbReference type="GO" id="GO:0003684">
    <property type="term" value="F:damaged DNA binding"/>
    <property type="evidence" value="ECO:0007669"/>
    <property type="project" value="InterPro"/>
</dbReference>
<dbReference type="AlphaFoldDB" id="A0A6A4X8X6"/>
<keyword evidence="15" id="KW-1185">Reference proteome</keyword>
<dbReference type="SUPFAM" id="SSF56672">
    <property type="entry name" value="DNA/RNA polymerases"/>
    <property type="match status" value="1"/>
</dbReference>
<dbReference type="InterPro" id="IPR001126">
    <property type="entry name" value="UmuC"/>
</dbReference>
<dbReference type="Gene3D" id="3.30.1490.100">
    <property type="entry name" value="DNA polymerase, Y-family, little finger domain"/>
    <property type="match status" value="1"/>
</dbReference>
<dbReference type="CDD" id="cd03586">
    <property type="entry name" value="PolY_Pol_IV_kappa"/>
    <property type="match status" value="1"/>
</dbReference>
<dbReference type="Pfam" id="PF11799">
    <property type="entry name" value="IMS_C"/>
    <property type="match status" value="1"/>
</dbReference>
<evidence type="ECO:0000256" key="5">
    <source>
        <dbReference type="ARBA" id="ARBA00022705"/>
    </source>
</evidence>